<dbReference type="InterPro" id="IPR013783">
    <property type="entry name" value="Ig-like_fold"/>
</dbReference>
<dbReference type="SUPFAM" id="SSF49265">
    <property type="entry name" value="Fibronectin type III"/>
    <property type="match status" value="1"/>
</dbReference>
<accession>A0A143HD90</accession>
<dbReference type="GO" id="GO:0006508">
    <property type="term" value="P:proteolysis"/>
    <property type="evidence" value="ECO:0007669"/>
    <property type="project" value="UniProtKB-KW"/>
</dbReference>
<evidence type="ECO:0000256" key="15">
    <source>
        <dbReference type="SAM" id="Phobius"/>
    </source>
</evidence>
<dbReference type="GO" id="GO:0009252">
    <property type="term" value="P:peptidoglycan biosynthetic process"/>
    <property type="evidence" value="ECO:0007669"/>
    <property type="project" value="UniProtKB-KW"/>
</dbReference>
<dbReference type="InterPro" id="IPR012338">
    <property type="entry name" value="Beta-lactam/transpept-like"/>
</dbReference>
<evidence type="ECO:0000313" key="17">
    <source>
        <dbReference type="EMBL" id="AMW99455.1"/>
    </source>
</evidence>
<dbReference type="GO" id="GO:0008360">
    <property type="term" value="P:regulation of cell shape"/>
    <property type="evidence" value="ECO:0007669"/>
    <property type="project" value="UniProtKB-KW"/>
</dbReference>
<dbReference type="Gene3D" id="1.10.3810.10">
    <property type="entry name" value="Biosynthetic peptidoglycan transglycosylase-like"/>
    <property type="match status" value="1"/>
</dbReference>
<dbReference type="InterPro" id="IPR050396">
    <property type="entry name" value="Glycosyltr_51/Transpeptidase"/>
</dbReference>
<dbReference type="PROSITE" id="PS50853">
    <property type="entry name" value="FN3"/>
    <property type="match status" value="1"/>
</dbReference>
<feature type="region of interest" description="Disordered" evidence="14">
    <location>
        <begin position="1"/>
        <end position="30"/>
    </location>
</feature>
<comment type="catalytic activity">
    <reaction evidence="12">
        <text>Preferential cleavage: (Ac)2-L-Lys-D-Ala-|-D-Ala. Also transpeptidation of peptidyl-alanyl moieties that are N-acyl substituents of D-alanine.</text>
        <dbReference type="EC" id="3.4.16.4"/>
    </reaction>
</comment>
<keyword evidence="4" id="KW-0645">Protease</keyword>
<dbReference type="NCBIfam" id="TIGR02074">
    <property type="entry name" value="PBP_1a_fam"/>
    <property type="match status" value="1"/>
</dbReference>
<keyword evidence="8" id="KW-0133">Cell shape</keyword>
<dbReference type="Proteomes" id="UP000076021">
    <property type="component" value="Chromosome"/>
</dbReference>
<proteinExistence type="inferred from homology"/>
<dbReference type="SUPFAM" id="SSF53955">
    <property type="entry name" value="Lysozyme-like"/>
    <property type="match status" value="1"/>
</dbReference>
<organism evidence="17 18">
    <name type="scientific">Rummeliibacillus stabekisii</name>
    <dbReference type="NCBI Taxonomy" id="241244"/>
    <lineage>
        <taxon>Bacteria</taxon>
        <taxon>Bacillati</taxon>
        <taxon>Bacillota</taxon>
        <taxon>Bacilli</taxon>
        <taxon>Bacillales</taxon>
        <taxon>Caryophanaceae</taxon>
        <taxon>Rummeliibacillus</taxon>
    </lineage>
</organism>
<feature type="compositionally biased region" description="Basic and acidic residues" evidence="14">
    <location>
        <begin position="675"/>
        <end position="689"/>
    </location>
</feature>
<evidence type="ECO:0000256" key="13">
    <source>
        <dbReference type="ARBA" id="ARBA00049902"/>
    </source>
</evidence>
<dbReference type="EMBL" id="CP014806">
    <property type="protein sequence ID" value="AMW99455.1"/>
    <property type="molecule type" value="Genomic_DNA"/>
</dbReference>
<evidence type="ECO:0000256" key="14">
    <source>
        <dbReference type="SAM" id="MobiDB-lite"/>
    </source>
</evidence>
<gene>
    <name evidence="17" type="ORF">ATY39_08315</name>
</gene>
<dbReference type="GO" id="GO:0030288">
    <property type="term" value="C:outer membrane-bounded periplasmic space"/>
    <property type="evidence" value="ECO:0007669"/>
    <property type="project" value="TreeGrafter"/>
</dbReference>
<evidence type="ECO:0000256" key="5">
    <source>
        <dbReference type="ARBA" id="ARBA00022676"/>
    </source>
</evidence>
<keyword evidence="15" id="KW-0812">Transmembrane</keyword>
<dbReference type="RefSeq" id="WP_066788425.1">
    <property type="nucleotide sequence ID" value="NZ_CP014806.1"/>
</dbReference>
<evidence type="ECO:0000256" key="11">
    <source>
        <dbReference type="ARBA" id="ARBA00023316"/>
    </source>
</evidence>
<dbReference type="InterPro" id="IPR023346">
    <property type="entry name" value="Lysozyme-like_dom_sf"/>
</dbReference>
<evidence type="ECO:0000256" key="8">
    <source>
        <dbReference type="ARBA" id="ARBA00022960"/>
    </source>
</evidence>
<evidence type="ECO:0000256" key="10">
    <source>
        <dbReference type="ARBA" id="ARBA00023268"/>
    </source>
</evidence>
<evidence type="ECO:0000259" key="16">
    <source>
        <dbReference type="PROSITE" id="PS50853"/>
    </source>
</evidence>
<dbReference type="CDD" id="cd00063">
    <property type="entry name" value="FN3"/>
    <property type="match status" value="1"/>
</dbReference>
<dbReference type="InterPro" id="IPR036116">
    <property type="entry name" value="FN3_sf"/>
</dbReference>
<evidence type="ECO:0000313" key="18">
    <source>
        <dbReference type="Proteomes" id="UP000076021"/>
    </source>
</evidence>
<reference evidence="18" key="2">
    <citation type="submission" date="2016-03" db="EMBL/GenBank/DDBJ databases">
        <authorList>
            <person name="Ploux O."/>
        </authorList>
    </citation>
    <scope>NUCLEOTIDE SEQUENCE [LARGE SCALE GENOMIC DNA]</scope>
    <source>
        <strain evidence="18">PP9</strain>
    </source>
</reference>
<reference evidence="17 18" key="1">
    <citation type="journal article" date="2016" name="Genome Announc.">
        <title>Whole-Genome Sequence of Rummeliibacillus stabekisii Strain PP9 Isolated from Antarctic Soil.</title>
        <authorList>
            <person name="da Mota F.F."/>
            <person name="Vollu R.E."/>
            <person name="Jurelevicius D."/>
            <person name="Seldin L."/>
        </authorList>
    </citation>
    <scope>NUCLEOTIDE SEQUENCE [LARGE SCALE GENOMIC DNA]</scope>
    <source>
        <strain evidence="17 18">PP9</strain>
    </source>
</reference>
<keyword evidence="6" id="KW-0808">Transferase</keyword>
<dbReference type="GO" id="GO:0008658">
    <property type="term" value="F:penicillin binding"/>
    <property type="evidence" value="ECO:0007669"/>
    <property type="project" value="InterPro"/>
</dbReference>
<dbReference type="Pfam" id="PF00041">
    <property type="entry name" value="fn3"/>
    <property type="match status" value="1"/>
</dbReference>
<evidence type="ECO:0000256" key="7">
    <source>
        <dbReference type="ARBA" id="ARBA00022801"/>
    </source>
</evidence>
<keyword evidence="10" id="KW-0511">Multifunctional enzyme</keyword>
<dbReference type="GO" id="GO:0071555">
    <property type="term" value="P:cell wall organization"/>
    <property type="evidence" value="ECO:0007669"/>
    <property type="project" value="UniProtKB-KW"/>
</dbReference>
<sequence>MDQQVNSRKQRKQLEEQKRRGNKQKSNGKKPNRSLFKKIIIAVLALGIALFVIGASIFAIYAAQAPKLDEELLKDPVSTKFFDSNGKVFYTMGNQEREHVDYDNIPKDMRDAILATEDSRFFKHHGIDFVRLGGAVLANFRFGFGAQGGSTLTQQVIKNSFLNNGKTLKRKAQEAYLAIQLEREYSKEEIFEMYFNKVLMSGQTFGFGTAAKKFYGKNLKDLTLDEKALLAGMPQAPNAYNPFKNPDRAEKRRNIVLGLMYQHKVITKEQMEKARKVDIKKGLLPESKRQTTASKYDAFIDVVLKELSENKDEKALEEGVSVYTTLDTNAQKVVESTMNNSANFPTKDIQAGLSVIDTKTGAIVAVGGGRNYGPERGFNYAEALNKRQPGSTMKPLVDYGPAIENLKWSTGKTIVDEPMNYTGSSQPINNFDHQYKGSVTIRQALYNSRNIPAVKTFKEIGADKAKAFVKNLGINTNELYEADAIGGGNISLTPIEMASAYAAFGNNGIYTAPHAIKKIVYRDGKTSKSYTPDPVPAMSDYTAFMVTDMLRDVVSSKYGASGSAAGIPGLDVAGKTGTTNYSTAQFSEYGLPASAVPDSWFAGYTTNYSIAVWGGYTDYKSPITTNEEKLLPQKLFKTIMSQISANKETPNFKQPNSVVRVGNELYVKGQQPVAENKDTEEEKKEDQELHAPSGLKATYDENAKAVNLSWSHDHPEDQSVRYKVSVSVDGGGSQSLTETSNTSYTYGGPEDGKTYVFSVVAVMDGKTSDAATTSIQIKAPEKEPEEPKTDENESPEQPGEVEQPTPPTEEEQQGDGNENEPPAQEQEPGDNNGQDDGNANDEQVNAHTNSVGNGQGNGNRNENGNNGQEKNSNNNRGNRGNSQNDQDH</sequence>
<evidence type="ECO:0000256" key="9">
    <source>
        <dbReference type="ARBA" id="ARBA00022984"/>
    </source>
</evidence>
<protein>
    <submittedName>
        <fullName evidence="17">Penicillin-binding protein 1A</fullName>
    </submittedName>
</protein>
<dbReference type="InterPro" id="IPR001264">
    <property type="entry name" value="Glyco_trans_51"/>
</dbReference>
<name>A0A143HD90_9BACL</name>
<feature type="region of interest" description="Disordered" evidence="14">
    <location>
        <begin position="768"/>
        <end position="888"/>
    </location>
</feature>
<feature type="compositionally biased region" description="Polar residues" evidence="14">
    <location>
        <begin position="734"/>
        <end position="745"/>
    </location>
</feature>
<feature type="compositionally biased region" description="Low complexity" evidence="14">
    <location>
        <begin position="814"/>
        <end position="841"/>
    </location>
</feature>
<dbReference type="InterPro" id="IPR036950">
    <property type="entry name" value="PBP_transglycosylase"/>
</dbReference>
<keyword evidence="7" id="KW-0378">Hydrolase</keyword>
<keyword evidence="5" id="KW-0328">Glycosyltransferase</keyword>
<dbReference type="Pfam" id="PF00912">
    <property type="entry name" value="Transgly"/>
    <property type="match status" value="1"/>
</dbReference>
<evidence type="ECO:0000256" key="2">
    <source>
        <dbReference type="ARBA" id="ARBA00007739"/>
    </source>
</evidence>
<dbReference type="Gene3D" id="3.40.710.10">
    <property type="entry name" value="DD-peptidase/beta-lactamase superfamily"/>
    <property type="match status" value="1"/>
</dbReference>
<dbReference type="STRING" id="241244.ATY39_08315"/>
<dbReference type="Pfam" id="PF00905">
    <property type="entry name" value="Transpeptidase"/>
    <property type="match status" value="1"/>
</dbReference>
<dbReference type="InterPro" id="IPR003961">
    <property type="entry name" value="FN3_dom"/>
</dbReference>
<dbReference type="PANTHER" id="PTHR32282">
    <property type="entry name" value="BINDING PROTEIN TRANSPEPTIDASE, PUTATIVE-RELATED"/>
    <property type="match status" value="1"/>
</dbReference>
<comment type="catalytic activity">
    <reaction evidence="13">
        <text>[GlcNAc-(1-&gt;4)-Mur2Ac(oyl-L-Ala-gamma-D-Glu-L-Lys-D-Ala-D-Ala)](n)-di-trans,octa-cis-undecaprenyl diphosphate + beta-D-GlcNAc-(1-&gt;4)-Mur2Ac(oyl-L-Ala-gamma-D-Glu-L-Lys-D-Ala-D-Ala)-di-trans,octa-cis-undecaprenyl diphosphate = [GlcNAc-(1-&gt;4)-Mur2Ac(oyl-L-Ala-gamma-D-Glu-L-Lys-D-Ala-D-Ala)](n+1)-di-trans,octa-cis-undecaprenyl diphosphate + di-trans,octa-cis-undecaprenyl diphosphate + H(+)</text>
        <dbReference type="Rhea" id="RHEA:23708"/>
        <dbReference type="Rhea" id="RHEA-COMP:9602"/>
        <dbReference type="Rhea" id="RHEA-COMP:9603"/>
        <dbReference type="ChEBI" id="CHEBI:15378"/>
        <dbReference type="ChEBI" id="CHEBI:58405"/>
        <dbReference type="ChEBI" id="CHEBI:60033"/>
        <dbReference type="ChEBI" id="CHEBI:78435"/>
        <dbReference type="EC" id="2.4.99.28"/>
    </reaction>
</comment>
<feature type="compositionally biased region" description="Basic residues" evidence="14">
    <location>
        <begin position="20"/>
        <end position="30"/>
    </location>
</feature>
<dbReference type="Gene3D" id="2.60.40.10">
    <property type="entry name" value="Immunoglobulins"/>
    <property type="match status" value="1"/>
</dbReference>
<dbReference type="KEGG" id="rst:ATY39_08315"/>
<dbReference type="InterPro" id="IPR001460">
    <property type="entry name" value="PCN-bd_Tpept"/>
</dbReference>
<feature type="region of interest" description="Disordered" evidence="14">
    <location>
        <begin position="669"/>
        <end position="692"/>
    </location>
</feature>
<dbReference type="PANTHER" id="PTHR32282:SF29">
    <property type="entry name" value="PENICILLIN-BINDING PROTEIN 1A"/>
    <property type="match status" value="1"/>
</dbReference>
<keyword evidence="15" id="KW-0472">Membrane</keyword>
<comment type="similarity">
    <text evidence="2">In the N-terminal section; belongs to the glycosyltransferase 51 family.</text>
</comment>
<dbReference type="SUPFAM" id="SSF56601">
    <property type="entry name" value="beta-lactamase/transpeptidase-like"/>
    <property type="match status" value="1"/>
</dbReference>
<evidence type="ECO:0000256" key="3">
    <source>
        <dbReference type="ARBA" id="ARBA00022645"/>
    </source>
</evidence>
<evidence type="ECO:0000256" key="4">
    <source>
        <dbReference type="ARBA" id="ARBA00022670"/>
    </source>
</evidence>
<dbReference type="AlphaFoldDB" id="A0A143HD90"/>
<evidence type="ECO:0000256" key="6">
    <source>
        <dbReference type="ARBA" id="ARBA00022679"/>
    </source>
</evidence>
<feature type="domain" description="Fibronectin type-III" evidence="16">
    <location>
        <begin position="691"/>
        <end position="782"/>
    </location>
</feature>
<keyword evidence="3" id="KW-0121">Carboxypeptidase</keyword>
<dbReference type="FunFam" id="1.10.3810.10:FF:000001">
    <property type="entry name" value="Penicillin-binding protein 1A"/>
    <property type="match status" value="1"/>
</dbReference>
<keyword evidence="11" id="KW-0961">Cell wall biogenesis/degradation</keyword>
<feature type="compositionally biased region" description="Basic and acidic residues" evidence="14">
    <location>
        <begin position="779"/>
        <end position="791"/>
    </location>
</feature>
<evidence type="ECO:0000256" key="12">
    <source>
        <dbReference type="ARBA" id="ARBA00034000"/>
    </source>
</evidence>
<feature type="transmembrane region" description="Helical" evidence="15">
    <location>
        <begin position="39"/>
        <end position="63"/>
    </location>
</feature>
<keyword evidence="9" id="KW-0573">Peptidoglycan synthesis</keyword>
<comment type="similarity">
    <text evidence="1">In the C-terminal section; belongs to the transpeptidase family.</text>
</comment>
<keyword evidence="18" id="KW-1185">Reference proteome</keyword>
<feature type="compositionally biased region" description="Low complexity" evidence="14">
    <location>
        <begin position="858"/>
        <end position="888"/>
    </location>
</feature>
<keyword evidence="15" id="KW-1133">Transmembrane helix</keyword>
<dbReference type="OrthoDB" id="9766909at2"/>
<dbReference type="GO" id="GO:0009002">
    <property type="term" value="F:serine-type D-Ala-D-Ala carboxypeptidase activity"/>
    <property type="evidence" value="ECO:0007669"/>
    <property type="project" value="UniProtKB-EC"/>
</dbReference>
<evidence type="ECO:0000256" key="1">
    <source>
        <dbReference type="ARBA" id="ARBA00007090"/>
    </source>
</evidence>
<dbReference type="GO" id="GO:0008955">
    <property type="term" value="F:peptidoglycan glycosyltransferase activity"/>
    <property type="evidence" value="ECO:0007669"/>
    <property type="project" value="UniProtKB-EC"/>
</dbReference>
<feature type="region of interest" description="Disordered" evidence="14">
    <location>
        <begin position="726"/>
        <end position="751"/>
    </location>
</feature>